<dbReference type="Proteomes" id="UP000297597">
    <property type="component" value="Unassembled WGS sequence"/>
</dbReference>
<comment type="caution">
    <text evidence="2">The sequence shown here is derived from an EMBL/GenBank/DDBJ whole genome shotgun (WGS) entry which is preliminary data.</text>
</comment>
<sequence>MLQVVDKIVLGMAGVRFLSATIEFSAALLMVWFGRVETAFKINALLAIVGPTVLLTVTSLGLIGLAGKSSPLGMLIIVCGVVLIFVGINKL</sequence>
<keyword evidence="1" id="KW-1133">Transmembrane helix</keyword>
<keyword evidence="3" id="KW-1185">Reference proteome</keyword>
<feature type="transmembrane region" description="Helical" evidence="1">
    <location>
        <begin position="12"/>
        <end position="33"/>
    </location>
</feature>
<dbReference type="InterPro" id="IPR020390">
    <property type="entry name" value="Uncharacterised_YqhV"/>
</dbReference>
<reference evidence="2 3" key="1">
    <citation type="journal article" date="2018" name="Environ. Microbiol.">
        <title>Novel energy conservation strategies and behaviour of Pelotomaculum schinkii driving syntrophic propionate catabolism.</title>
        <authorList>
            <person name="Hidalgo-Ahumada C.A.P."/>
            <person name="Nobu M.K."/>
            <person name="Narihiro T."/>
            <person name="Tamaki H."/>
            <person name="Liu W.T."/>
            <person name="Kamagata Y."/>
            <person name="Stams A.J.M."/>
            <person name="Imachi H."/>
            <person name="Sousa D.Z."/>
        </authorList>
    </citation>
    <scope>NUCLEOTIDE SEQUENCE [LARGE SCALE GENOMIC DNA]</scope>
    <source>
        <strain evidence="2 3">MGP</strain>
    </source>
</reference>
<proteinExistence type="predicted"/>
<keyword evidence="1" id="KW-0812">Transmembrane</keyword>
<dbReference type="AlphaFoldDB" id="A0A4Y7RN42"/>
<evidence type="ECO:0008006" key="4">
    <source>
        <dbReference type="Google" id="ProtNLM"/>
    </source>
</evidence>
<feature type="transmembrane region" description="Helical" evidence="1">
    <location>
        <begin position="45"/>
        <end position="66"/>
    </location>
</feature>
<accession>A0A4Y7RN42</accession>
<protein>
    <recommendedName>
        <fullName evidence="4">DUF2619 domain-containing protein</fullName>
    </recommendedName>
</protein>
<keyword evidence="1" id="KW-0472">Membrane</keyword>
<evidence type="ECO:0000313" key="3">
    <source>
        <dbReference type="Proteomes" id="UP000297597"/>
    </source>
</evidence>
<organism evidence="2 3">
    <name type="scientific">Pelotomaculum propionicicum</name>
    <dbReference type="NCBI Taxonomy" id="258475"/>
    <lineage>
        <taxon>Bacteria</taxon>
        <taxon>Bacillati</taxon>
        <taxon>Bacillota</taxon>
        <taxon>Clostridia</taxon>
        <taxon>Eubacteriales</taxon>
        <taxon>Desulfotomaculaceae</taxon>
        <taxon>Pelotomaculum</taxon>
    </lineage>
</organism>
<evidence type="ECO:0000313" key="2">
    <source>
        <dbReference type="EMBL" id="TEB10283.1"/>
    </source>
</evidence>
<dbReference type="OrthoDB" id="1726013at2"/>
<evidence type="ECO:0000256" key="1">
    <source>
        <dbReference type="SAM" id="Phobius"/>
    </source>
</evidence>
<dbReference type="Pfam" id="PF10942">
    <property type="entry name" value="DUF2619"/>
    <property type="match status" value="1"/>
</dbReference>
<name>A0A4Y7RN42_9FIRM</name>
<gene>
    <name evidence="2" type="ORF">Pmgp_02480</name>
</gene>
<feature type="transmembrane region" description="Helical" evidence="1">
    <location>
        <begin position="72"/>
        <end position="88"/>
    </location>
</feature>
<dbReference type="RefSeq" id="WP_134214302.1">
    <property type="nucleotide sequence ID" value="NZ_QFFZ01000029.1"/>
</dbReference>
<dbReference type="EMBL" id="QFFZ01000029">
    <property type="protein sequence ID" value="TEB10283.1"/>
    <property type="molecule type" value="Genomic_DNA"/>
</dbReference>